<dbReference type="InterPro" id="IPR039320">
    <property type="entry name" value="RNF207"/>
</dbReference>
<keyword evidence="5" id="KW-1185">Reference proteome</keyword>
<evidence type="ECO:0000313" key="4">
    <source>
        <dbReference type="EMBL" id="KAK5974150.1"/>
    </source>
</evidence>
<feature type="compositionally biased region" description="Basic and acidic residues" evidence="2">
    <location>
        <begin position="190"/>
        <end position="204"/>
    </location>
</feature>
<comment type="caution">
    <text evidence="4">The sequence shown here is derived from an EMBL/GenBank/DDBJ whole genome shotgun (WGS) entry which is preliminary data.</text>
</comment>
<dbReference type="Proteomes" id="UP001331761">
    <property type="component" value="Unassembled WGS sequence"/>
</dbReference>
<dbReference type="GO" id="GO:0030544">
    <property type="term" value="F:Hsp70 protein binding"/>
    <property type="evidence" value="ECO:0007669"/>
    <property type="project" value="InterPro"/>
</dbReference>
<gene>
    <name evidence="4" type="ORF">GCK32_009698</name>
</gene>
<feature type="region of interest" description="Disordered" evidence="2">
    <location>
        <begin position="109"/>
        <end position="211"/>
    </location>
</feature>
<feature type="region of interest" description="Disordered" evidence="2">
    <location>
        <begin position="343"/>
        <end position="372"/>
    </location>
</feature>
<dbReference type="GO" id="GO:0044325">
    <property type="term" value="F:transmembrane transporter binding"/>
    <property type="evidence" value="ECO:0007669"/>
    <property type="project" value="TreeGrafter"/>
</dbReference>
<organism evidence="4 5">
    <name type="scientific">Trichostrongylus colubriformis</name>
    <name type="common">Black scour worm</name>
    <dbReference type="NCBI Taxonomy" id="6319"/>
    <lineage>
        <taxon>Eukaryota</taxon>
        <taxon>Metazoa</taxon>
        <taxon>Ecdysozoa</taxon>
        <taxon>Nematoda</taxon>
        <taxon>Chromadorea</taxon>
        <taxon>Rhabditida</taxon>
        <taxon>Rhabditina</taxon>
        <taxon>Rhabditomorpha</taxon>
        <taxon>Strongyloidea</taxon>
        <taxon>Trichostrongylidae</taxon>
        <taxon>Trichostrongylus</taxon>
    </lineage>
</organism>
<dbReference type="PANTHER" id="PTHR22635">
    <property type="entry name" value="RING FINGER PROTEIN 207"/>
    <property type="match status" value="1"/>
</dbReference>
<proteinExistence type="predicted"/>
<sequence>MDRSPLDCYVCAKELTSPRILPCLHSICSECSPCCSMASTSSPITVIPGAPDRLAEFLIETSHETAEVCANCDQTKQPMYYCETCQQALCHDCRSSTHKIDTGKISSLSTSVHVTGMPKDRTSSREGEKSKKELKSKMSDRKSKEKTKKEELKRKQSDRRVKDSRRDTEGSKRLANTQGLATTQGTAETTGEKKESTSDHDKKVNRLRKDKAERLDRAMALYAARAERGAKKGQARRKNYFQAMDQYQTTIIGGGTTIGGATAINEREDDDFAEKTVQEMKRFLADEKLVETKFEYGGKWDELFRIFKRKPYKSALDEYWRLEDVIGEDMMNVLSKTENIDGTTALKPKDVPTGKPPPMKRGDDPAYELQWM</sequence>
<dbReference type="PANTHER" id="PTHR22635:SF0">
    <property type="entry name" value="RING FINGER PROTEIN 207"/>
    <property type="match status" value="1"/>
</dbReference>
<feature type="compositionally biased region" description="Low complexity" evidence="2">
    <location>
        <begin position="177"/>
        <end position="189"/>
    </location>
</feature>
<reference evidence="4 5" key="1">
    <citation type="submission" date="2019-10" db="EMBL/GenBank/DDBJ databases">
        <title>Assembly and Annotation for the nematode Trichostrongylus colubriformis.</title>
        <authorList>
            <person name="Martin J."/>
        </authorList>
    </citation>
    <scope>NUCLEOTIDE SEQUENCE [LARGE SCALE GENOMIC DNA]</scope>
    <source>
        <strain evidence="4">G859</strain>
        <tissue evidence="4">Whole worm</tissue>
    </source>
</reference>
<dbReference type="GO" id="GO:0048471">
    <property type="term" value="C:perinuclear region of cytoplasm"/>
    <property type="evidence" value="ECO:0007669"/>
    <property type="project" value="TreeGrafter"/>
</dbReference>
<dbReference type="AlphaFoldDB" id="A0AAN8FBW8"/>
<feature type="domain" description="B box-type" evidence="3">
    <location>
        <begin position="64"/>
        <end position="99"/>
    </location>
</feature>
<protein>
    <recommendedName>
        <fullName evidence="3">B box-type domain-containing protein</fullName>
    </recommendedName>
</protein>
<dbReference type="EMBL" id="WIXE01014617">
    <property type="protein sequence ID" value="KAK5974150.1"/>
    <property type="molecule type" value="Genomic_DNA"/>
</dbReference>
<keyword evidence="1" id="KW-0479">Metal-binding</keyword>
<feature type="compositionally biased region" description="Basic and acidic residues" evidence="2">
    <location>
        <begin position="118"/>
        <end position="172"/>
    </location>
</feature>
<accession>A0AAN8FBW8</accession>
<evidence type="ECO:0000256" key="1">
    <source>
        <dbReference type="PROSITE-ProRule" id="PRU00024"/>
    </source>
</evidence>
<dbReference type="InterPro" id="IPR000315">
    <property type="entry name" value="Znf_B-box"/>
</dbReference>
<keyword evidence="1" id="KW-0863">Zinc-finger</keyword>
<keyword evidence="1" id="KW-0862">Zinc</keyword>
<evidence type="ECO:0000259" key="3">
    <source>
        <dbReference type="PROSITE" id="PS50119"/>
    </source>
</evidence>
<name>A0AAN8FBW8_TRICO</name>
<evidence type="ECO:0000256" key="2">
    <source>
        <dbReference type="SAM" id="MobiDB-lite"/>
    </source>
</evidence>
<dbReference type="GO" id="GO:0008270">
    <property type="term" value="F:zinc ion binding"/>
    <property type="evidence" value="ECO:0007669"/>
    <property type="project" value="UniProtKB-KW"/>
</dbReference>
<evidence type="ECO:0000313" key="5">
    <source>
        <dbReference type="Proteomes" id="UP001331761"/>
    </source>
</evidence>
<dbReference type="Pfam" id="PF00643">
    <property type="entry name" value="zf-B_box"/>
    <property type="match status" value="1"/>
</dbReference>
<dbReference type="PROSITE" id="PS50119">
    <property type="entry name" value="ZF_BBOX"/>
    <property type="match status" value="1"/>
</dbReference>
<dbReference type="SMART" id="SM00336">
    <property type="entry name" value="BBOX"/>
    <property type="match status" value="1"/>
</dbReference>